<protein>
    <recommendedName>
        <fullName evidence="1">F-box domain-containing protein</fullName>
    </recommendedName>
</protein>
<reference evidence="3" key="2">
    <citation type="submission" date="2015-01" db="EMBL/GenBank/DDBJ databases">
        <title>Evolutionary Origins and Diversification of the Mycorrhizal Mutualists.</title>
        <authorList>
            <consortium name="DOE Joint Genome Institute"/>
            <consortium name="Mycorrhizal Genomics Consortium"/>
            <person name="Kohler A."/>
            <person name="Kuo A."/>
            <person name="Nagy L.G."/>
            <person name="Floudas D."/>
            <person name="Copeland A."/>
            <person name="Barry K.W."/>
            <person name="Cichocki N."/>
            <person name="Veneault-Fourrey C."/>
            <person name="LaButti K."/>
            <person name="Lindquist E.A."/>
            <person name="Lipzen A."/>
            <person name="Lundell T."/>
            <person name="Morin E."/>
            <person name="Murat C."/>
            <person name="Riley R."/>
            <person name="Ohm R."/>
            <person name="Sun H."/>
            <person name="Tunlid A."/>
            <person name="Henrissat B."/>
            <person name="Grigoriev I.V."/>
            <person name="Hibbett D.S."/>
            <person name="Martin F."/>
        </authorList>
    </citation>
    <scope>NUCLEOTIDE SEQUENCE [LARGE SCALE GENOMIC DNA]</scope>
    <source>
        <strain evidence="3">MUT 4182</strain>
    </source>
</reference>
<feature type="domain" description="F-box" evidence="1">
    <location>
        <begin position="520"/>
        <end position="570"/>
    </location>
</feature>
<sequence length="1006" mass="112746">MNSSNEGTTGLQDQQLPRPSIHDLPVELLSHIISLSVHEYFANLTRTQHLCLVCSKWRDVVEGTPELWCCLTGEDPLPGVRKAIHYSRDYPLDINYNYTPPRHGPNPNEFLAAVSLHARRWRRASIVVCRLTEDLLQALTVVKAPRLESLTIIAYGDIRRPLTLFLGATLPCLRILRLHGTRIVWNGEQFFNLRKLEIVQDQETFPTLDAVLSVLRITQGLEEFTCVGSLSRALDGDRITAPQHSVLLPALKTLKVHSYTAYSWLDLSRRIRAPACQHVSLSGDFPGDLEDPNKLAEIAEGILRFFPCSRKAVDWEEHVHITVGASESKFSSSTHDLVLSHSTQRIQLTKWMILNLADELVEITLHINDPTWNADQLEMLDVAILRRKVSKLDIGICTPVWQRRAILKYLSSPNPCLDGQTRWSLPDLTEVALPVADDDLPLILRVLRGRAQAIDLPGSVRPQNVIKLHLSEQTIDSLETTEILAEIDNLVRGNGGSLTILPRMESTPGLQDQQLPRLNIQDLPVELLSHIISLSVQEYPAHLTRTQNLCLVCSKWRDVVEGSPELWCRLTGADPLPGVMKAIQSSRDSPLDIDFNSISHTGSDPHDFFSAVAVHVWRWRRASIAARSRNFLQALTIEEAPQLESLTITAHDLMKAPFTLFQGATLPCLRTLELRRTPIVWNGEQLFNLRKLEIIGKQRPPPPLNAVLSVLQATQALEEFTCTMSLSRALDGNSTPTRQHPILLPTLKTLCIYTSRSPSWLDLSRAIQAPACRYATLGGDILGDLEDLNNLAQVAQGISHLFPSVPKTPDREERVSIEANSEQVTLNSSTLRLVFSHPTQTTQLTKWMILNFVDEAVEIDLRLNDSTWNADQLEMLDLPTLRRKISKLDVSVNVWGRRTILDYLSSPKPGFNSQPRWPLPDLTEVALAVTDADDLPVILRMLRSRAQAIDLPGSIRLQNNIQLILSEFGDNSLGNTEILAEIDSFLKANGGSLTIERWEPEADCGI</sequence>
<keyword evidence="3" id="KW-1185">Reference proteome</keyword>
<gene>
    <name evidence="2" type="ORF">M407DRAFT_28097</name>
</gene>
<dbReference type="AlphaFoldDB" id="A0A0C3KM13"/>
<proteinExistence type="predicted"/>
<evidence type="ECO:0000259" key="1">
    <source>
        <dbReference type="Pfam" id="PF12937"/>
    </source>
</evidence>
<dbReference type="HOGENOM" id="CLU_298628_0_0_1"/>
<dbReference type="PANTHER" id="PTHR38926:SF72">
    <property type="entry name" value="IM:7136021-RELATED"/>
    <property type="match status" value="1"/>
</dbReference>
<dbReference type="Pfam" id="PF12937">
    <property type="entry name" value="F-box-like"/>
    <property type="match status" value="1"/>
</dbReference>
<evidence type="ECO:0000313" key="2">
    <source>
        <dbReference type="EMBL" id="KIO22378.1"/>
    </source>
</evidence>
<dbReference type="Proteomes" id="UP000054248">
    <property type="component" value="Unassembled WGS sequence"/>
</dbReference>
<name>A0A0C3KM13_9AGAM</name>
<evidence type="ECO:0000313" key="3">
    <source>
        <dbReference type="Proteomes" id="UP000054248"/>
    </source>
</evidence>
<dbReference type="EMBL" id="KN823111">
    <property type="protein sequence ID" value="KIO22378.1"/>
    <property type="molecule type" value="Genomic_DNA"/>
</dbReference>
<organism evidence="2 3">
    <name type="scientific">Tulasnella calospora MUT 4182</name>
    <dbReference type="NCBI Taxonomy" id="1051891"/>
    <lineage>
        <taxon>Eukaryota</taxon>
        <taxon>Fungi</taxon>
        <taxon>Dikarya</taxon>
        <taxon>Basidiomycota</taxon>
        <taxon>Agaricomycotina</taxon>
        <taxon>Agaricomycetes</taxon>
        <taxon>Cantharellales</taxon>
        <taxon>Tulasnellaceae</taxon>
        <taxon>Tulasnella</taxon>
    </lineage>
</organism>
<dbReference type="OrthoDB" id="3252356at2759"/>
<reference evidence="2 3" key="1">
    <citation type="submission" date="2014-04" db="EMBL/GenBank/DDBJ databases">
        <authorList>
            <consortium name="DOE Joint Genome Institute"/>
            <person name="Kuo A."/>
            <person name="Girlanda M."/>
            <person name="Perotto S."/>
            <person name="Kohler A."/>
            <person name="Nagy L.G."/>
            <person name="Floudas D."/>
            <person name="Copeland A."/>
            <person name="Barry K.W."/>
            <person name="Cichocki N."/>
            <person name="Veneault-Fourrey C."/>
            <person name="LaButti K."/>
            <person name="Lindquist E.A."/>
            <person name="Lipzen A."/>
            <person name="Lundell T."/>
            <person name="Morin E."/>
            <person name="Murat C."/>
            <person name="Sun H."/>
            <person name="Tunlid A."/>
            <person name="Henrissat B."/>
            <person name="Grigoriev I.V."/>
            <person name="Hibbett D.S."/>
            <person name="Martin F."/>
            <person name="Nordberg H.P."/>
            <person name="Cantor M.N."/>
            <person name="Hua S.X."/>
        </authorList>
    </citation>
    <scope>NUCLEOTIDE SEQUENCE [LARGE SCALE GENOMIC DNA]</scope>
    <source>
        <strain evidence="2 3">MUT 4182</strain>
    </source>
</reference>
<accession>A0A0C3KM13</accession>
<dbReference type="SUPFAM" id="SSF81383">
    <property type="entry name" value="F-box domain"/>
    <property type="match status" value="2"/>
</dbReference>
<dbReference type="InterPro" id="IPR001810">
    <property type="entry name" value="F-box_dom"/>
</dbReference>
<dbReference type="PANTHER" id="PTHR38926">
    <property type="entry name" value="F-BOX DOMAIN CONTAINING PROTEIN, EXPRESSED"/>
    <property type="match status" value="1"/>
</dbReference>
<dbReference type="InterPro" id="IPR036047">
    <property type="entry name" value="F-box-like_dom_sf"/>
</dbReference>